<dbReference type="RefSeq" id="WP_090162762.1">
    <property type="nucleotide sequence ID" value="NZ_FMWK01000008.1"/>
</dbReference>
<dbReference type="InterPro" id="IPR004485">
    <property type="entry name" value="Cobalamin_biosynth_CobD/CbiB"/>
</dbReference>
<dbReference type="Pfam" id="PF03186">
    <property type="entry name" value="CobD_Cbib"/>
    <property type="match status" value="1"/>
</dbReference>
<evidence type="ECO:0000313" key="11">
    <source>
        <dbReference type="Proteomes" id="UP000199428"/>
    </source>
</evidence>
<comment type="similarity">
    <text evidence="3">Belongs to the CobD/CbiB family.</text>
</comment>
<comment type="pathway">
    <text evidence="2">Cofactor biosynthesis; adenosylcobalamin biosynthesis.</text>
</comment>
<evidence type="ECO:0000256" key="9">
    <source>
        <dbReference type="SAM" id="Phobius"/>
    </source>
</evidence>
<comment type="subcellular location">
    <subcellularLocation>
        <location evidence="1">Cell membrane</location>
        <topology evidence="1">Multi-pass membrane protein</topology>
    </subcellularLocation>
</comment>
<dbReference type="AlphaFoldDB" id="A0A1G5RYW9"/>
<evidence type="ECO:0000256" key="1">
    <source>
        <dbReference type="ARBA" id="ARBA00004651"/>
    </source>
</evidence>
<dbReference type="PANTHER" id="PTHR34308">
    <property type="entry name" value="COBALAMIN BIOSYNTHESIS PROTEIN CBIB"/>
    <property type="match status" value="1"/>
</dbReference>
<dbReference type="GO" id="GO:0048472">
    <property type="term" value="F:threonine-phosphate decarboxylase activity"/>
    <property type="evidence" value="ECO:0007669"/>
    <property type="project" value="InterPro"/>
</dbReference>
<organism evidence="10 11">
    <name type="scientific">Pseudobutyrivibrio xylanivorans</name>
    <dbReference type="NCBI Taxonomy" id="185007"/>
    <lineage>
        <taxon>Bacteria</taxon>
        <taxon>Bacillati</taxon>
        <taxon>Bacillota</taxon>
        <taxon>Clostridia</taxon>
        <taxon>Lachnospirales</taxon>
        <taxon>Lachnospiraceae</taxon>
        <taxon>Pseudobutyrivibrio</taxon>
    </lineage>
</organism>
<keyword evidence="8 9" id="KW-0472">Membrane</keyword>
<keyword evidence="7 9" id="KW-1133">Transmembrane helix</keyword>
<proteinExistence type="inferred from homology"/>
<feature type="transmembrane region" description="Helical" evidence="9">
    <location>
        <begin position="59"/>
        <end position="79"/>
    </location>
</feature>
<reference evidence="10 11" key="1">
    <citation type="submission" date="2016-10" db="EMBL/GenBank/DDBJ databases">
        <authorList>
            <person name="de Groot N.N."/>
        </authorList>
    </citation>
    <scope>NUCLEOTIDE SEQUENCE [LARGE SCALE GENOMIC DNA]</scope>
    <source>
        <strain evidence="10 11">DSM 10317</strain>
    </source>
</reference>
<keyword evidence="5" id="KW-0169">Cobalamin biosynthesis</keyword>
<evidence type="ECO:0000256" key="7">
    <source>
        <dbReference type="ARBA" id="ARBA00022989"/>
    </source>
</evidence>
<sequence>MFKLHIFALLLGTILDFIIGPLYTVWNPFDSIGRWIKFLDRALLGDEIILLEDSKQKSLGLWMLFLVLLPVVAVVSFFVILGYEIAPFVGVIIEAITTYFCLEANRLFYLGREVMNSYYGDGIPAMRHALELLTGGDVEEDDEESLTARAVTYIANEAGDSVVSPLFVMFLFGPVGGFIYRTVDLMDARLGHKNKRYNVFGFYTAKFNQIIDWLPGRISGVLAVFAARYTFGDFHGKNARYIHLRDRYKAISAFAGAIGIRLKDESIGDADRVAEPKDIRTATALMRNMFLTCQLILVILLLFF</sequence>
<keyword evidence="6 9" id="KW-0812">Transmembrane</keyword>
<dbReference type="PANTHER" id="PTHR34308:SF1">
    <property type="entry name" value="COBALAMIN BIOSYNTHESIS PROTEIN CBIB"/>
    <property type="match status" value="1"/>
</dbReference>
<evidence type="ECO:0000256" key="3">
    <source>
        <dbReference type="ARBA" id="ARBA00006263"/>
    </source>
</evidence>
<gene>
    <name evidence="10" type="ORF">SAMN02910350_01726</name>
</gene>
<feature type="transmembrane region" description="Helical" evidence="9">
    <location>
        <begin position="285"/>
        <end position="303"/>
    </location>
</feature>
<feature type="transmembrane region" description="Helical" evidence="9">
    <location>
        <begin position="6"/>
        <end position="26"/>
    </location>
</feature>
<dbReference type="GO" id="GO:0009236">
    <property type="term" value="P:cobalamin biosynthetic process"/>
    <property type="evidence" value="ECO:0007669"/>
    <property type="project" value="UniProtKB-UniPathway"/>
</dbReference>
<accession>A0A1G5RYW9</accession>
<dbReference type="Proteomes" id="UP000199428">
    <property type="component" value="Unassembled WGS sequence"/>
</dbReference>
<protein>
    <submittedName>
        <fullName evidence="10">Adenosylcobinamide-phosphate synthase</fullName>
    </submittedName>
</protein>
<evidence type="ECO:0000256" key="6">
    <source>
        <dbReference type="ARBA" id="ARBA00022692"/>
    </source>
</evidence>
<evidence type="ECO:0000256" key="4">
    <source>
        <dbReference type="ARBA" id="ARBA00022475"/>
    </source>
</evidence>
<dbReference type="UniPathway" id="UPA00148"/>
<evidence type="ECO:0000313" key="10">
    <source>
        <dbReference type="EMBL" id="SCZ79302.1"/>
    </source>
</evidence>
<dbReference type="GO" id="GO:0005886">
    <property type="term" value="C:plasma membrane"/>
    <property type="evidence" value="ECO:0007669"/>
    <property type="project" value="UniProtKB-SubCell"/>
</dbReference>
<evidence type="ECO:0000256" key="5">
    <source>
        <dbReference type="ARBA" id="ARBA00022573"/>
    </source>
</evidence>
<feature type="transmembrane region" description="Helical" evidence="9">
    <location>
        <begin position="85"/>
        <end position="102"/>
    </location>
</feature>
<evidence type="ECO:0000256" key="2">
    <source>
        <dbReference type="ARBA" id="ARBA00004953"/>
    </source>
</evidence>
<keyword evidence="4" id="KW-1003">Cell membrane</keyword>
<dbReference type="EMBL" id="FMWK01000008">
    <property type="protein sequence ID" value="SCZ79302.1"/>
    <property type="molecule type" value="Genomic_DNA"/>
</dbReference>
<evidence type="ECO:0000256" key="8">
    <source>
        <dbReference type="ARBA" id="ARBA00023136"/>
    </source>
</evidence>
<name>A0A1G5RYW9_PSEXY</name>